<keyword evidence="1 3" id="KW-0378">Hydrolase</keyword>
<gene>
    <name evidence="3" type="ORF">Q7X28_03260</name>
</gene>
<dbReference type="PANTHER" id="PTHR43329">
    <property type="entry name" value="EPOXIDE HYDROLASE"/>
    <property type="match status" value="1"/>
</dbReference>
<sequence>MTITPHTVRTERHTTGYLASGPDDGPLLILCHGWPELSHSWRHQLRALGELGFRCVAPDMRGYGTSSVPAEKAAYRREEIVADMLELLAALGRSTAIWIGHDWGSPVVWNIATHHPEVVDAVASLNVPHFPSGGPGPVDLIDRAKYPADEYPYGQWDYQVQYLKSFDAITAQFESDIPHFIAALFRPGDASHLDGPGPTALISRNGGWFGGGPVPQLPIDPAVLTPQDHAIYVAAFERNGMAGPNSWYVNGPADAEYASRELAGGRIDVPVLFLHGRYDATLETVRSQLADPMRAACSDLTEVIVDSGHWMAEERPADVNAALVRWIATRVPDRWPGPAELHSAG</sequence>
<dbReference type="RefSeq" id="WP_305110258.1">
    <property type="nucleotide sequence ID" value="NZ_JAUTIX010000001.1"/>
</dbReference>
<dbReference type="AlphaFoldDB" id="A0AA90SKD8"/>
<evidence type="ECO:0000313" key="4">
    <source>
        <dbReference type="Proteomes" id="UP001178281"/>
    </source>
</evidence>
<proteinExistence type="predicted"/>
<evidence type="ECO:0000313" key="3">
    <source>
        <dbReference type="EMBL" id="MDP0396937.1"/>
    </source>
</evidence>
<dbReference type="PRINTS" id="PR00412">
    <property type="entry name" value="EPOXHYDRLASE"/>
</dbReference>
<comment type="caution">
    <text evidence="3">The sequence shown here is derived from an EMBL/GenBank/DDBJ whole genome shotgun (WGS) entry which is preliminary data.</text>
</comment>
<dbReference type="InterPro" id="IPR000073">
    <property type="entry name" value="AB_hydrolase_1"/>
</dbReference>
<dbReference type="Proteomes" id="UP001178281">
    <property type="component" value="Unassembled WGS sequence"/>
</dbReference>
<keyword evidence="4" id="KW-1185">Reference proteome</keyword>
<dbReference type="Pfam" id="PF00561">
    <property type="entry name" value="Abhydrolase_1"/>
    <property type="match status" value="1"/>
</dbReference>
<organism evidence="3 4">
    <name type="scientific">Tsukamurella strandjordii</name>
    <dbReference type="NCBI Taxonomy" id="147577"/>
    <lineage>
        <taxon>Bacteria</taxon>
        <taxon>Bacillati</taxon>
        <taxon>Actinomycetota</taxon>
        <taxon>Actinomycetes</taxon>
        <taxon>Mycobacteriales</taxon>
        <taxon>Tsukamurellaceae</taxon>
        <taxon>Tsukamurella</taxon>
    </lineage>
</organism>
<name>A0AA90SKD8_9ACTN</name>
<dbReference type="InterPro" id="IPR000639">
    <property type="entry name" value="Epox_hydrolase-like"/>
</dbReference>
<dbReference type="SUPFAM" id="SSF53474">
    <property type="entry name" value="alpha/beta-Hydrolases"/>
    <property type="match status" value="1"/>
</dbReference>
<feature type="domain" description="AB hydrolase-1" evidence="2">
    <location>
        <begin position="26"/>
        <end position="164"/>
    </location>
</feature>
<evidence type="ECO:0000256" key="1">
    <source>
        <dbReference type="ARBA" id="ARBA00022801"/>
    </source>
</evidence>
<reference evidence="3" key="1">
    <citation type="submission" date="2023-08" db="EMBL/GenBank/DDBJ databases">
        <title>The draft genome of Tsukamurella strandjordii strain 050030.</title>
        <authorList>
            <person name="Zhao F."/>
            <person name="Feng Y."/>
            <person name="Zong Z."/>
        </authorList>
    </citation>
    <scope>NUCLEOTIDE SEQUENCE</scope>
    <source>
        <strain evidence="3">050030</strain>
    </source>
</reference>
<protein>
    <submittedName>
        <fullName evidence="3">Alpha/beta hydrolase</fullName>
    </submittedName>
</protein>
<dbReference type="EMBL" id="JAUTIX010000001">
    <property type="protein sequence ID" value="MDP0396937.1"/>
    <property type="molecule type" value="Genomic_DNA"/>
</dbReference>
<accession>A0AA90SKD8</accession>
<evidence type="ECO:0000259" key="2">
    <source>
        <dbReference type="Pfam" id="PF00561"/>
    </source>
</evidence>
<dbReference type="InterPro" id="IPR029058">
    <property type="entry name" value="AB_hydrolase_fold"/>
</dbReference>
<dbReference type="GO" id="GO:0016787">
    <property type="term" value="F:hydrolase activity"/>
    <property type="evidence" value="ECO:0007669"/>
    <property type="project" value="UniProtKB-KW"/>
</dbReference>
<dbReference type="Gene3D" id="3.40.50.1820">
    <property type="entry name" value="alpha/beta hydrolase"/>
    <property type="match status" value="1"/>
</dbReference>